<proteinExistence type="predicted"/>
<dbReference type="CDD" id="cd00229">
    <property type="entry name" value="SGNH_hydrolase"/>
    <property type="match status" value="1"/>
</dbReference>
<dbReference type="EMBL" id="AZGF01000034">
    <property type="protein sequence ID" value="KRM09870.1"/>
    <property type="molecule type" value="Genomic_DNA"/>
</dbReference>
<dbReference type="InterPro" id="IPR013830">
    <property type="entry name" value="SGNH_hydro"/>
</dbReference>
<feature type="domain" description="SGNH hydrolase-type esterase" evidence="1">
    <location>
        <begin position="19"/>
        <end position="215"/>
    </location>
</feature>
<organism evidence="2 3">
    <name type="scientific">Paucilactobacillus suebicus DSM 5007 = KCTC 3549</name>
    <dbReference type="NCBI Taxonomy" id="1423807"/>
    <lineage>
        <taxon>Bacteria</taxon>
        <taxon>Bacillati</taxon>
        <taxon>Bacillota</taxon>
        <taxon>Bacilli</taxon>
        <taxon>Lactobacillales</taxon>
        <taxon>Lactobacillaceae</taxon>
        <taxon>Paucilactobacillus</taxon>
    </lineage>
</organism>
<dbReference type="PANTHER" id="PTHR30383">
    <property type="entry name" value="THIOESTERASE 1/PROTEASE 1/LYSOPHOSPHOLIPASE L1"/>
    <property type="match status" value="1"/>
</dbReference>
<dbReference type="Gene3D" id="3.40.50.1110">
    <property type="entry name" value="SGNH hydrolase"/>
    <property type="match status" value="1"/>
</dbReference>
<dbReference type="RefSeq" id="WP_010622464.1">
    <property type="nucleotide sequence ID" value="NZ_AZGF01000034.1"/>
</dbReference>
<dbReference type="STRING" id="1423807.FD16_GL001531"/>
<evidence type="ECO:0000313" key="2">
    <source>
        <dbReference type="EMBL" id="KRM09870.1"/>
    </source>
</evidence>
<dbReference type="SUPFAM" id="SSF52266">
    <property type="entry name" value="SGNH hydrolase"/>
    <property type="match status" value="1"/>
</dbReference>
<sequence>MDEKLASNSLDYSNKILNCFGDSTTWGDNGMDTGGEDISWVHHIQKLVKFKDVRNYGVCASRIAVTEDRTDSFIERVNDMRTDADYIVVMGGVNDFQHNVPLGDPRSKDIWTFYGALNILSHELIDQFPSARIIFITPMKNNFHHPTKKYPTTLDKNTQGLFQLDYVNAIKTVCDYYAMPVIDMYAESGISPFNSKQRKLYMPDGLHYSDDGYARLAERIYKGLMRFI</sequence>
<keyword evidence="3" id="KW-1185">Reference proteome</keyword>
<dbReference type="InterPro" id="IPR036514">
    <property type="entry name" value="SGNH_hydro_sf"/>
</dbReference>
<comment type="caution">
    <text evidence="2">The sequence shown here is derived from an EMBL/GenBank/DDBJ whole genome shotgun (WGS) entry which is preliminary data.</text>
</comment>
<name>A0A0R1VVV8_9LACO</name>
<dbReference type="Pfam" id="PF13472">
    <property type="entry name" value="Lipase_GDSL_2"/>
    <property type="match status" value="1"/>
</dbReference>
<gene>
    <name evidence="2" type="ORF">FD16_GL001531</name>
</gene>
<evidence type="ECO:0000259" key="1">
    <source>
        <dbReference type="Pfam" id="PF13472"/>
    </source>
</evidence>
<accession>A0A0R1VVV8</accession>
<dbReference type="eggNOG" id="COG2755">
    <property type="taxonomic scope" value="Bacteria"/>
</dbReference>
<evidence type="ECO:0000313" key="3">
    <source>
        <dbReference type="Proteomes" id="UP000051820"/>
    </source>
</evidence>
<protein>
    <recommendedName>
        <fullName evidence="1">SGNH hydrolase-type esterase domain-containing protein</fullName>
    </recommendedName>
</protein>
<dbReference type="Proteomes" id="UP000051820">
    <property type="component" value="Unassembled WGS sequence"/>
</dbReference>
<reference evidence="2 3" key="1">
    <citation type="journal article" date="2015" name="Genome Announc.">
        <title>Expanding the biotechnology potential of lactobacilli through comparative genomics of 213 strains and associated genera.</title>
        <authorList>
            <person name="Sun Z."/>
            <person name="Harris H.M."/>
            <person name="McCann A."/>
            <person name="Guo C."/>
            <person name="Argimon S."/>
            <person name="Zhang W."/>
            <person name="Yang X."/>
            <person name="Jeffery I.B."/>
            <person name="Cooney J.C."/>
            <person name="Kagawa T.F."/>
            <person name="Liu W."/>
            <person name="Song Y."/>
            <person name="Salvetti E."/>
            <person name="Wrobel A."/>
            <person name="Rasinkangas P."/>
            <person name="Parkhill J."/>
            <person name="Rea M.C."/>
            <person name="O'Sullivan O."/>
            <person name="Ritari J."/>
            <person name="Douillard F.P."/>
            <person name="Paul Ross R."/>
            <person name="Yang R."/>
            <person name="Briner A.E."/>
            <person name="Felis G.E."/>
            <person name="de Vos W.M."/>
            <person name="Barrangou R."/>
            <person name="Klaenhammer T.R."/>
            <person name="Caufield P.W."/>
            <person name="Cui Y."/>
            <person name="Zhang H."/>
            <person name="O'Toole P.W."/>
        </authorList>
    </citation>
    <scope>NUCLEOTIDE SEQUENCE [LARGE SCALE GENOMIC DNA]</scope>
    <source>
        <strain evidence="2 3">DSM 5007</strain>
    </source>
</reference>
<dbReference type="PANTHER" id="PTHR30383:SF29">
    <property type="entry name" value="SGNH HYDROLASE-TYPE ESTERASE DOMAIN-CONTAINING PROTEIN"/>
    <property type="match status" value="1"/>
</dbReference>
<dbReference type="AlphaFoldDB" id="A0A0R1VVV8"/>
<dbReference type="PATRIC" id="fig|1423807.3.peg.1569"/>
<dbReference type="InterPro" id="IPR051532">
    <property type="entry name" value="Ester_Hydrolysis_Enzymes"/>
</dbReference>